<feature type="signal peptide" evidence="1">
    <location>
        <begin position="1"/>
        <end position="18"/>
    </location>
</feature>
<sequence length="45" mass="5332">MVRFTVVVLILLAHHMLDRHLKNSTVTGKFFWKSFFILIPCQNET</sequence>
<reference evidence="2" key="2">
    <citation type="journal article" date="2015" name="Fish Shellfish Immunol.">
        <title>Early steps in the European eel (Anguilla anguilla)-Vibrio vulnificus interaction in the gills: Role of the RtxA13 toxin.</title>
        <authorList>
            <person name="Callol A."/>
            <person name="Pajuelo D."/>
            <person name="Ebbesson L."/>
            <person name="Teles M."/>
            <person name="MacKenzie S."/>
            <person name="Amaro C."/>
        </authorList>
    </citation>
    <scope>NUCLEOTIDE SEQUENCE</scope>
</reference>
<reference evidence="2" key="1">
    <citation type="submission" date="2014-11" db="EMBL/GenBank/DDBJ databases">
        <authorList>
            <person name="Amaro Gonzalez C."/>
        </authorList>
    </citation>
    <scope>NUCLEOTIDE SEQUENCE</scope>
</reference>
<dbReference type="AlphaFoldDB" id="A0A0E9RUT8"/>
<protein>
    <submittedName>
        <fullName evidence="2">Uncharacterized protein</fullName>
    </submittedName>
</protein>
<proteinExistence type="predicted"/>
<dbReference type="EMBL" id="GBXM01075703">
    <property type="protein sequence ID" value="JAH32874.1"/>
    <property type="molecule type" value="Transcribed_RNA"/>
</dbReference>
<evidence type="ECO:0000313" key="2">
    <source>
        <dbReference type="EMBL" id="JAH32874.1"/>
    </source>
</evidence>
<name>A0A0E9RUT8_ANGAN</name>
<organism evidence="2">
    <name type="scientific">Anguilla anguilla</name>
    <name type="common">European freshwater eel</name>
    <name type="synonym">Muraena anguilla</name>
    <dbReference type="NCBI Taxonomy" id="7936"/>
    <lineage>
        <taxon>Eukaryota</taxon>
        <taxon>Metazoa</taxon>
        <taxon>Chordata</taxon>
        <taxon>Craniata</taxon>
        <taxon>Vertebrata</taxon>
        <taxon>Euteleostomi</taxon>
        <taxon>Actinopterygii</taxon>
        <taxon>Neopterygii</taxon>
        <taxon>Teleostei</taxon>
        <taxon>Anguilliformes</taxon>
        <taxon>Anguillidae</taxon>
        <taxon>Anguilla</taxon>
    </lineage>
</organism>
<accession>A0A0E9RUT8</accession>
<evidence type="ECO:0000256" key="1">
    <source>
        <dbReference type="SAM" id="SignalP"/>
    </source>
</evidence>
<keyword evidence="1" id="KW-0732">Signal</keyword>
<feature type="chain" id="PRO_5002431837" evidence="1">
    <location>
        <begin position="19"/>
        <end position="45"/>
    </location>
</feature>